<dbReference type="AlphaFoldDB" id="A0A7Z9BRC1"/>
<sequence length="49" mass="5317">MGDNVKLLIFCSLVPRPLVPRSNALHWNANFEALPQTKGGGASINIISR</sequence>
<protein>
    <submittedName>
        <fullName evidence="1">Uncharacterized protein</fullName>
    </submittedName>
</protein>
<organism evidence="1 2">
    <name type="scientific">Planktothrix paucivesiculata PCC 9631</name>
    <dbReference type="NCBI Taxonomy" id="671071"/>
    <lineage>
        <taxon>Bacteria</taxon>
        <taxon>Bacillati</taxon>
        <taxon>Cyanobacteriota</taxon>
        <taxon>Cyanophyceae</taxon>
        <taxon>Oscillatoriophycideae</taxon>
        <taxon>Oscillatoriales</taxon>
        <taxon>Microcoleaceae</taxon>
        <taxon>Planktothrix</taxon>
    </lineage>
</organism>
<keyword evidence="2" id="KW-1185">Reference proteome</keyword>
<accession>A0A7Z9BRC1</accession>
<evidence type="ECO:0000313" key="2">
    <source>
        <dbReference type="Proteomes" id="UP000182190"/>
    </source>
</evidence>
<gene>
    <name evidence="1" type="ORF">PL9631_520099</name>
</gene>
<dbReference type="Proteomes" id="UP000182190">
    <property type="component" value="Unassembled WGS sequence"/>
</dbReference>
<comment type="caution">
    <text evidence="1">The sequence shown here is derived from an EMBL/GenBank/DDBJ whole genome shotgun (WGS) entry which is preliminary data.</text>
</comment>
<reference evidence="1" key="1">
    <citation type="submission" date="2019-10" db="EMBL/GenBank/DDBJ databases">
        <authorList>
            <consortium name="Genoscope - CEA"/>
            <person name="William W."/>
        </authorList>
    </citation>
    <scope>NUCLEOTIDE SEQUENCE [LARGE SCALE GENOMIC DNA]</scope>
    <source>
        <strain evidence="1">BBR_PRJEB10994</strain>
    </source>
</reference>
<dbReference type="EMBL" id="CZCS02000193">
    <property type="protein sequence ID" value="VXD20716.1"/>
    <property type="molecule type" value="Genomic_DNA"/>
</dbReference>
<proteinExistence type="predicted"/>
<name>A0A7Z9BRC1_9CYAN</name>
<evidence type="ECO:0000313" key="1">
    <source>
        <dbReference type="EMBL" id="VXD20716.1"/>
    </source>
</evidence>